<gene>
    <name evidence="1" type="ORF">D2U88_16155</name>
    <name evidence="2" type="ORF">FQ019_15965</name>
</gene>
<organism evidence="1 3">
    <name type="scientific">Flagellimonas aequoris</name>
    <dbReference type="NCBI Taxonomy" id="2306997"/>
    <lineage>
        <taxon>Bacteria</taxon>
        <taxon>Pseudomonadati</taxon>
        <taxon>Bacteroidota</taxon>
        <taxon>Flavobacteriia</taxon>
        <taxon>Flavobacteriales</taxon>
        <taxon>Flavobacteriaceae</taxon>
        <taxon>Flagellimonas</taxon>
    </lineage>
</organism>
<evidence type="ECO:0000313" key="3">
    <source>
        <dbReference type="Proteomes" id="UP000284189"/>
    </source>
</evidence>
<dbReference type="OrthoDB" id="1437291at2"/>
<proteinExistence type="predicted"/>
<dbReference type="EMBL" id="VNWL01000029">
    <property type="protein sequence ID" value="TXK00418.1"/>
    <property type="molecule type" value="Genomic_DNA"/>
</dbReference>
<evidence type="ECO:0000313" key="2">
    <source>
        <dbReference type="EMBL" id="TXK00418.1"/>
    </source>
</evidence>
<evidence type="ECO:0000313" key="1">
    <source>
        <dbReference type="EMBL" id="RIV68721.1"/>
    </source>
</evidence>
<reference evidence="1 3" key="1">
    <citation type="submission" date="2018-08" db="EMBL/GenBank/DDBJ databases">
        <title>Proposal of Muricauda 72 sp.nov. and Muricauda NH166 sp.nov., isolated from seawater.</title>
        <authorList>
            <person name="Cheng H."/>
            <person name="Wu Y.-H."/>
            <person name="Guo L.-L."/>
            <person name="Xu X.-W."/>
        </authorList>
    </citation>
    <scope>NUCLEOTIDE SEQUENCE [LARGE SCALE GENOMIC DNA]</scope>
    <source>
        <strain evidence="1 3">NH166</strain>
    </source>
</reference>
<protein>
    <submittedName>
        <fullName evidence="1">Uncharacterized protein</fullName>
    </submittedName>
</protein>
<evidence type="ECO:0000313" key="4">
    <source>
        <dbReference type="Proteomes" id="UP000321528"/>
    </source>
</evidence>
<dbReference type="AlphaFoldDB" id="A0A418N496"/>
<reference evidence="2 4" key="2">
    <citation type="submission" date="2019-07" db="EMBL/GenBank/DDBJ databases">
        <title>Draft genome of two Muricauda strains isolated from deep sea.</title>
        <authorList>
            <person name="Sun C."/>
        </authorList>
    </citation>
    <scope>NUCLEOTIDE SEQUENCE [LARGE SCALE GENOMIC DNA]</scope>
    <source>
        <strain evidence="2 4">NH166</strain>
    </source>
</reference>
<sequence length="135" mass="15940">MIRQFKQIEANQPRTLTKIKKKHELKQLLTLDHVKTMRDTPLVLGTFQRHARKFYVTQLLGNSLTLRHPYTDSNGRYIKTVVLDFSTFVKDGYVHVRPFKPSKENSYGNTEGFCYALKAKTHKDLYRKLFKHNLL</sequence>
<name>A0A418N496_9FLAO</name>
<dbReference type="Proteomes" id="UP000284189">
    <property type="component" value="Unassembled WGS sequence"/>
</dbReference>
<accession>A0A418N496</accession>
<keyword evidence="4" id="KW-1185">Reference proteome</keyword>
<dbReference type="Proteomes" id="UP000321528">
    <property type="component" value="Unassembled WGS sequence"/>
</dbReference>
<dbReference type="EMBL" id="QXFJ01000030">
    <property type="protein sequence ID" value="RIV68721.1"/>
    <property type="molecule type" value="Genomic_DNA"/>
</dbReference>
<dbReference type="RefSeq" id="WP_119641560.1">
    <property type="nucleotide sequence ID" value="NZ_QXFJ01000030.1"/>
</dbReference>
<comment type="caution">
    <text evidence="1">The sequence shown here is derived from an EMBL/GenBank/DDBJ whole genome shotgun (WGS) entry which is preliminary data.</text>
</comment>